<evidence type="ECO:0000256" key="2">
    <source>
        <dbReference type="ARBA" id="ARBA00005695"/>
    </source>
</evidence>
<evidence type="ECO:0000256" key="3">
    <source>
        <dbReference type="ARBA" id="ARBA00022448"/>
    </source>
</evidence>
<dbReference type="EMBL" id="PDJQ01000001">
    <property type="protein sequence ID" value="PFG75196.1"/>
    <property type="molecule type" value="Genomic_DNA"/>
</dbReference>
<evidence type="ECO:0000256" key="1">
    <source>
        <dbReference type="ARBA" id="ARBA00004196"/>
    </source>
</evidence>
<reference evidence="6 7" key="1">
    <citation type="submission" date="2017-09" db="EMBL/GenBank/DDBJ databases">
        <title>Sequencing the genomes of two abundant thermophiles in Great Basin hot springs: Thermocrinis jamiesonii and novel Chloroflexi Thermoflexus hugenholtzii.</title>
        <authorList>
            <person name="Hedlund B."/>
        </authorList>
    </citation>
    <scope>NUCLEOTIDE SEQUENCE [LARGE SCALE GENOMIC DNA]</scope>
    <source>
        <strain evidence="6 7">G233</strain>
    </source>
</reference>
<keyword evidence="4" id="KW-0732">Signal</keyword>
<dbReference type="GO" id="GO:0030313">
    <property type="term" value="C:cell envelope"/>
    <property type="evidence" value="ECO:0007669"/>
    <property type="project" value="UniProtKB-SubCell"/>
</dbReference>
<dbReference type="GO" id="GO:0015833">
    <property type="term" value="P:peptide transport"/>
    <property type="evidence" value="ECO:0007669"/>
    <property type="project" value="TreeGrafter"/>
</dbReference>
<evidence type="ECO:0000313" key="7">
    <source>
        <dbReference type="Proteomes" id="UP000223071"/>
    </source>
</evidence>
<dbReference type="PIRSF" id="PIRSF002741">
    <property type="entry name" value="MppA"/>
    <property type="match status" value="1"/>
</dbReference>
<dbReference type="Proteomes" id="UP000223071">
    <property type="component" value="Unassembled WGS sequence"/>
</dbReference>
<evidence type="ECO:0000259" key="5">
    <source>
        <dbReference type="Pfam" id="PF00496"/>
    </source>
</evidence>
<accession>A0A2A9HJM3</accession>
<dbReference type="CDD" id="cd08504">
    <property type="entry name" value="PBP2_OppA"/>
    <property type="match status" value="1"/>
</dbReference>
<protein>
    <submittedName>
        <fullName evidence="6">Oligopeptide transport system substrate-binding protein</fullName>
    </submittedName>
</protein>
<dbReference type="Pfam" id="PF00496">
    <property type="entry name" value="SBP_bac_5"/>
    <property type="match status" value="1"/>
</dbReference>
<comment type="subcellular location">
    <subcellularLocation>
        <location evidence="1">Cell envelope</location>
    </subcellularLocation>
</comment>
<dbReference type="GO" id="GO:0043190">
    <property type="term" value="C:ATP-binding cassette (ABC) transporter complex"/>
    <property type="evidence" value="ECO:0007669"/>
    <property type="project" value="InterPro"/>
</dbReference>
<dbReference type="Gene3D" id="3.10.105.10">
    <property type="entry name" value="Dipeptide-binding Protein, Domain 3"/>
    <property type="match status" value="1"/>
</dbReference>
<dbReference type="AlphaFoldDB" id="A0A2A9HJM3"/>
<dbReference type="InterPro" id="IPR039424">
    <property type="entry name" value="SBP_5"/>
</dbReference>
<comment type="caution">
    <text evidence="6">The sequence shown here is derived from an EMBL/GenBank/DDBJ whole genome shotgun (WGS) entry which is preliminary data.</text>
</comment>
<dbReference type="PANTHER" id="PTHR30290:SF10">
    <property type="entry name" value="PERIPLASMIC OLIGOPEPTIDE-BINDING PROTEIN-RELATED"/>
    <property type="match status" value="1"/>
</dbReference>
<gene>
    <name evidence="6" type="ORF">A9A59_2462</name>
</gene>
<dbReference type="Gene3D" id="3.40.190.10">
    <property type="entry name" value="Periplasmic binding protein-like II"/>
    <property type="match status" value="1"/>
</dbReference>
<dbReference type="GO" id="GO:1904680">
    <property type="term" value="F:peptide transmembrane transporter activity"/>
    <property type="evidence" value="ECO:0007669"/>
    <property type="project" value="TreeGrafter"/>
</dbReference>
<keyword evidence="7" id="KW-1185">Reference proteome</keyword>
<organism evidence="6 7">
    <name type="scientific">Tepidiforma thermophila (strain KCTC 52669 / CGMCC 1.13589 / G233)</name>
    <dbReference type="NCBI Taxonomy" id="2761530"/>
    <lineage>
        <taxon>Bacteria</taxon>
        <taxon>Bacillati</taxon>
        <taxon>Chloroflexota</taxon>
        <taxon>Tepidiformia</taxon>
        <taxon>Tepidiformales</taxon>
        <taxon>Tepidiformaceae</taxon>
        <taxon>Tepidiforma</taxon>
    </lineage>
</organism>
<dbReference type="SUPFAM" id="SSF53850">
    <property type="entry name" value="Periplasmic binding protein-like II"/>
    <property type="match status" value="1"/>
</dbReference>
<evidence type="ECO:0000256" key="4">
    <source>
        <dbReference type="ARBA" id="ARBA00022729"/>
    </source>
</evidence>
<dbReference type="PANTHER" id="PTHR30290">
    <property type="entry name" value="PERIPLASMIC BINDING COMPONENT OF ABC TRANSPORTER"/>
    <property type="match status" value="1"/>
</dbReference>
<dbReference type="InterPro" id="IPR000914">
    <property type="entry name" value="SBP_5_dom"/>
</dbReference>
<dbReference type="GO" id="GO:0042597">
    <property type="term" value="C:periplasmic space"/>
    <property type="evidence" value="ECO:0007669"/>
    <property type="project" value="UniProtKB-ARBA"/>
</dbReference>
<dbReference type="InterPro" id="IPR030678">
    <property type="entry name" value="Peptide/Ni-bd"/>
</dbReference>
<keyword evidence="3" id="KW-0813">Transport</keyword>
<comment type="similarity">
    <text evidence="2">Belongs to the bacterial solute-binding protein 5 family.</text>
</comment>
<feature type="domain" description="Solute-binding protein family 5" evidence="5">
    <location>
        <begin position="100"/>
        <end position="471"/>
    </location>
</feature>
<sequence length="554" mass="61106">MSNRMLALMMGVVAFLILAVGVVFVIALAGGGNDDAAPASPGGDDRPRSSAGGICSGKSLIIPGSQPNTVLDPIQVVDVSTSEYVVEIFGGLVTLDPDLKVVGDIAESWEVSNGGRTYTFRLRDNVVFHTGNQRRVTAEDVKYSIERAADPANASPTVVAYLGNIVGLKDRFQGRAPSVSGVKVIDERTLQIDLIEPSDYFIFELTYPVSFVVDRQQIEADPRNWTRNPNGTGPFRLAEFKPAERIRLVKNPRYHLGAPKVDEVIFQLGGGSLLTQYQNDEIHLTPVPASLLDSILDGSNPLSKQYRSYRGLATFYFTLNPNKPPFDDPKVRQAFAMSIDRETINTVLLFNYYEVAGGIAPGAMPGRSSSVKTYPYDPQRAKQLLSESKYAGSMPRIILTYAGSGAAPGDLLVAIQENWQNVLGVTVELQAIDTAAFLREQRQGNFQIQSDGWSADYPDPENFLGKLFASDSPLNYTKYRNPEVDALLKQARVETNRERRYQLYAQAEQKIIDDASIIPTFWSVEHMLVKPCVQGLPDAPMTIPKFRYVEIKEP</sequence>
<evidence type="ECO:0000313" key="6">
    <source>
        <dbReference type="EMBL" id="PFG75196.1"/>
    </source>
</evidence>
<dbReference type="Gene3D" id="3.90.76.10">
    <property type="entry name" value="Dipeptide-binding Protein, Domain 1"/>
    <property type="match status" value="1"/>
</dbReference>
<dbReference type="RefSeq" id="WP_098504529.1">
    <property type="nucleotide sequence ID" value="NZ_PDJQ01000001.1"/>
</dbReference>
<proteinExistence type="inferred from homology"/>
<name>A0A2A9HJM3_TEPT2</name>